<dbReference type="AlphaFoldDB" id="A0A978UYI1"/>
<organism evidence="2 3">
    <name type="scientific">Ziziphus jujuba var. spinosa</name>
    <dbReference type="NCBI Taxonomy" id="714518"/>
    <lineage>
        <taxon>Eukaryota</taxon>
        <taxon>Viridiplantae</taxon>
        <taxon>Streptophyta</taxon>
        <taxon>Embryophyta</taxon>
        <taxon>Tracheophyta</taxon>
        <taxon>Spermatophyta</taxon>
        <taxon>Magnoliopsida</taxon>
        <taxon>eudicotyledons</taxon>
        <taxon>Gunneridae</taxon>
        <taxon>Pentapetalae</taxon>
        <taxon>rosids</taxon>
        <taxon>fabids</taxon>
        <taxon>Rosales</taxon>
        <taxon>Rhamnaceae</taxon>
        <taxon>Paliureae</taxon>
        <taxon>Ziziphus</taxon>
    </lineage>
</organism>
<name>A0A978UYI1_ZIZJJ</name>
<gene>
    <name evidence="2" type="ORF">FEM48_Zijuj08G0102400</name>
</gene>
<dbReference type="PANTHER" id="PTHR34936:SF2">
    <property type="entry name" value="EXPRESSED PROTEIN"/>
    <property type="match status" value="1"/>
</dbReference>
<dbReference type="PANTHER" id="PTHR34936">
    <property type="entry name" value="EXPRESSED PROTEIN"/>
    <property type="match status" value="1"/>
</dbReference>
<evidence type="ECO:0000313" key="2">
    <source>
        <dbReference type="EMBL" id="KAH7520047.1"/>
    </source>
</evidence>
<keyword evidence="1" id="KW-0472">Membrane</keyword>
<feature type="transmembrane region" description="Helical" evidence="1">
    <location>
        <begin position="34"/>
        <end position="55"/>
    </location>
</feature>
<dbReference type="EMBL" id="JAEACU010000008">
    <property type="protein sequence ID" value="KAH7520047.1"/>
    <property type="molecule type" value="Genomic_DNA"/>
</dbReference>
<reference evidence="2" key="1">
    <citation type="journal article" date="2021" name="Front. Plant Sci.">
        <title>Chromosome-Scale Genome Assembly for Chinese Sour Jujube and Insights Into Its Genome Evolution and Domestication Signature.</title>
        <authorList>
            <person name="Shen L.-Y."/>
            <person name="Luo H."/>
            <person name="Wang X.-L."/>
            <person name="Wang X.-M."/>
            <person name="Qiu X.-J."/>
            <person name="Liu H."/>
            <person name="Zhou S.-S."/>
            <person name="Jia K.-H."/>
            <person name="Nie S."/>
            <person name="Bao Y.-T."/>
            <person name="Zhang R.-G."/>
            <person name="Yun Q.-Z."/>
            <person name="Chai Y.-H."/>
            <person name="Lu J.-Y."/>
            <person name="Li Y."/>
            <person name="Zhao S.-W."/>
            <person name="Mao J.-F."/>
            <person name="Jia S.-G."/>
            <person name="Mao Y.-M."/>
        </authorList>
    </citation>
    <scope>NUCLEOTIDE SEQUENCE</scope>
    <source>
        <strain evidence="2">AT0</strain>
        <tissue evidence="2">Leaf</tissue>
    </source>
</reference>
<protein>
    <submittedName>
        <fullName evidence="2">Uncharacterized protein</fullName>
    </submittedName>
</protein>
<proteinExistence type="predicted"/>
<sequence length="91" mass="10633">MITRSKLVEQLRDYQIRSQYKWPALTFFSPKPHFTSRADVVVAIFWALLFIMLVAGTDEEKGEEIVVTTVHVTFYNIKFAALQFGLQRIYC</sequence>
<evidence type="ECO:0000256" key="1">
    <source>
        <dbReference type="SAM" id="Phobius"/>
    </source>
</evidence>
<evidence type="ECO:0000313" key="3">
    <source>
        <dbReference type="Proteomes" id="UP000813462"/>
    </source>
</evidence>
<dbReference type="Proteomes" id="UP000813462">
    <property type="component" value="Unassembled WGS sequence"/>
</dbReference>
<accession>A0A978UYI1</accession>
<keyword evidence="1" id="KW-0812">Transmembrane</keyword>
<comment type="caution">
    <text evidence="2">The sequence shown here is derived from an EMBL/GenBank/DDBJ whole genome shotgun (WGS) entry which is preliminary data.</text>
</comment>
<keyword evidence="1" id="KW-1133">Transmembrane helix</keyword>